<evidence type="ECO:0000256" key="2">
    <source>
        <dbReference type="ARBA" id="ARBA00022478"/>
    </source>
</evidence>
<comment type="function">
    <text evidence="7">DNA-dependent RNA polymerase catalyzes the transcription of DNA into RNA using the four ribonucleoside triphosphates as substrates.</text>
</comment>
<sequence>MHSFSELVAPHIDAYNAFIKDIASEVISSTIPVEYIDNDGSKIRISVEKLIFHKPMLSEKESTTYDSKLLPRECRVRGLSYSGRILISLAVTRNGSRLPITEREAGKIPVMLHSQLCHLSTIGNEKAGEDTSEAGGYFIINGIEKVVRLLIAQKRNHVLAFKRASFAKKDKGYTAFCVSSRCVGPNEIGQTFFVHYCEDGNLMIRIFYRKREYLIPAILILKALIETNDEEIFNALTSNDDNEIAHKRINILLTKLQNKNLHSRKECLTYLGSHFKNIFKEQDYTEDQAGEELLKRTFAVHLHSSLDKFNFLIYAIQKLYAFVDGKIKEDDLDAPMNHEVFTLTQLFSCILQDKLDDILRQCIVLINKKDGDINEALEKVDFNIGNRIESFLATGNLSPNCASDILQTSGFVVVAEKINYYRFISHFRCINRGSFFQTIKVTSVRKLRPESWGFLCPVHTPDGAPCGLLTHLAHRAIVSNIEYGLTKEVLYKLGIIPYLRGIRNPKDHITVLLDGKLIGFIKEDLVGVITRYRNKHKLICEIVYIPQGFKVYPGVFIFTGRGRLMRPVLFEESIEWIGMMEQVFKKISLNDDKSSIEEFQKGYKEIDCNIFSLVAGLTPFSHFNQSPRSMYQCQMAKQTMGIHSHNIVNRADNKSYWITYPQNPIVRTSLYDLYPLSNYPIGINAIVAVLSYTAYDMEDAMVINKSSLERGFFYGHVYKCFPIEVPVGGRIIMLPDVGSKIRPGDVLYTHSLNKAVIYKDFEEGYIHSVQLFEPSGGVITIRIPRNPTIGDKFCSRHGQKGVCSMHWPTIDMPFTEDGIVPDIIINPHAFPSRMTIGMLVESMAGKSGCLLGKSQDGSVFGPNEDPVNTFGEELKRCGYNYHGNEIMYSGITGNELKTDIYIGVVYYQRLRHMVSDKFQVRTNGPVQAQTRQPVGGRKHLGGVRFGEMERDCLIGHGIAYTLRDRLLNCSDYTEFSYCVSCESIIFSGKNKCICGGIEFKTVAMPYVFKYLCSELMGMNIRVKLSIE</sequence>
<dbReference type="GO" id="GO:0000428">
    <property type="term" value="C:DNA-directed RNA polymerase complex"/>
    <property type="evidence" value="ECO:0007669"/>
    <property type="project" value="UniProtKB-KW"/>
</dbReference>
<keyword evidence="2 7" id="KW-0240">DNA-directed RNA polymerase</keyword>
<dbReference type="Gene3D" id="3.90.1800.10">
    <property type="entry name" value="RNA polymerase alpha subunit dimerisation domain"/>
    <property type="match status" value="1"/>
</dbReference>
<dbReference type="InterPro" id="IPR007642">
    <property type="entry name" value="RNA_pol_Rpb2_2"/>
</dbReference>
<comment type="caution">
    <text evidence="13">The sequence shown here is derived from an EMBL/GenBank/DDBJ whole genome shotgun (WGS) entry which is preliminary data.</text>
</comment>
<dbReference type="InterPro" id="IPR007121">
    <property type="entry name" value="RNA_pol_bsu_CS"/>
</dbReference>
<dbReference type="Pfam" id="PF04563">
    <property type="entry name" value="RNA_pol_Rpb2_1"/>
    <property type="match status" value="1"/>
</dbReference>
<evidence type="ECO:0000313" key="13">
    <source>
        <dbReference type="EMBL" id="KAF7683249.1"/>
    </source>
</evidence>
<dbReference type="InterPro" id="IPR007644">
    <property type="entry name" value="RNA_pol_bsu_protrusion"/>
</dbReference>
<dbReference type="EMBL" id="SBIQ01000110">
    <property type="protein sequence ID" value="KAF7683249.1"/>
    <property type="molecule type" value="Genomic_DNA"/>
</dbReference>
<dbReference type="SUPFAM" id="SSF64484">
    <property type="entry name" value="beta and beta-prime subunits of DNA dependent RNA-polymerase"/>
    <property type="match status" value="1"/>
</dbReference>
<dbReference type="InterPro" id="IPR015712">
    <property type="entry name" value="DNA-dir_RNA_pol_su2"/>
</dbReference>
<dbReference type="Pfam" id="PF00562">
    <property type="entry name" value="RNA_pol_Rpb2_6"/>
    <property type="match status" value="2"/>
</dbReference>
<evidence type="ECO:0000256" key="4">
    <source>
        <dbReference type="ARBA" id="ARBA00022695"/>
    </source>
</evidence>
<evidence type="ECO:0000256" key="5">
    <source>
        <dbReference type="ARBA" id="ARBA00023163"/>
    </source>
</evidence>
<dbReference type="Gene3D" id="2.40.270.10">
    <property type="entry name" value="DNA-directed RNA polymerase, subunit 2, domain 6"/>
    <property type="match status" value="2"/>
</dbReference>
<evidence type="ECO:0000259" key="11">
    <source>
        <dbReference type="Pfam" id="PF04563"/>
    </source>
</evidence>
<keyword evidence="4 7" id="KW-0548">Nucleotidyltransferase</keyword>
<dbReference type="InterPro" id="IPR037033">
    <property type="entry name" value="DNA-dir_RNAP_su2_hyb_sf"/>
</dbReference>
<dbReference type="InterPro" id="IPR007645">
    <property type="entry name" value="RNA_pol_Rpb2_3"/>
</dbReference>
<feature type="domain" description="DNA-directed RNA polymerase subunit 2 hybrid-binding" evidence="8">
    <location>
        <begin position="753"/>
        <end position="938"/>
    </location>
</feature>
<dbReference type="EC" id="2.7.7.6" evidence="7"/>
<comment type="similarity">
    <text evidence="1 6">Belongs to the RNA polymerase beta chain family.</text>
</comment>
<dbReference type="PROSITE" id="PS01166">
    <property type="entry name" value="RNA_POL_BETA"/>
    <property type="match status" value="1"/>
</dbReference>
<keyword evidence="3 7" id="KW-0808">Transferase</keyword>
<organism evidence="13 14">
    <name type="scientific">Astathelohania contejeani</name>
    <dbReference type="NCBI Taxonomy" id="164912"/>
    <lineage>
        <taxon>Eukaryota</taxon>
        <taxon>Fungi</taxon>
        <taxon>Fungi incertae sedis</taxon>
        <taxon>Microsporidia</taxon>
        <taxon>Astathelohaniidae</taxon>
        <taxon>Astathelohania</taxon>
    </lineage>
</organism>
<dbReference type="Gene3D" id="3.90.1110.10">
    <property type="entry name" value="RNA polymerase Rpb2, domain 2"/>
    <property type="match status" value="1"/>
</dbReference>
<feature type="domain" description="DNA-directed RNA polymerase subunit 2 hybrid-binding" evidence="8">
    <location>
        <begin position="614"/>
        <end position="720"/>
    </location>
</feature>
<evidence type="ECO:0000256" key="7">
    <source>
        <dbReference type="RuleBase" id="RU363031"/>
    </source>
</evidence>
<dbReference type="Proteomes" id="UP001516464">
    <property type="component" value="Unassembled WGS sequence"/>
</dbReference>
<dbReference type="Gene3D" id="3.90.1070.20">
    <property type="match status" value="1"/>
</dbReference>
<dbReference type="Pfam" id="PF04561">
    <property type="entry name" value="RNA_pol_Rpb2_2"/>
    <property type="match status" value="1"/>
</dbReference>
<proteinExistence type="inferred from homology"/>
<protein>
    <recommendedName>
        <fullName evidence="7">DNA-directed RNA polymerase subunit beta</fullName>
        <ecNumber evidence="7">2.7.7.6</ecNumber>
    </recommendedName>
</protein>
<gene>
    <name evidence="13" type="primary">RPA135</name>
    <name evidence="13" type="ORF">TCON_1540</name>
</gene>
<evidence type="ECO:0000259" key="9">
    <source>
        <dbReference type="Pfam" id="PF04560"/>
    </source>
</evidence>
<dbReference type="Pfam" id="PF04565">
    <property type="entry name" value="RNA_pol_Rpb2_3"/>
    <property type="match status" value="1"/>
</dbReference>
<accession>A0ABQ7HYI3</accession>
<evidence type="ECO:0000259" key="8">
    <source>
        <dbReference type="Pfam" id="PF00562"/>
    </source>
</evidence>
<reference evidence="13 14" key="1">
    <citation type="submission" date="2019-01" db="EMBL/GenBank/DDBJ databases">
        <title>Genomes sequencing and comparative genomics of infectious freshwater microsporidia, Cucumispora dikerogammari and Thelohania contejeani.</title>
        <authorList>
            <person name="Cormier A."/>
            <person name="Giraud I."/>
            <person name="Wattier R."/>
            <person name="Teixeira M."/>
            <person name="Grandjean F."/>
            <person name="Rigaud T."/>
            <person name="Cordaux R."/>
        </authorList>
    </citation>
    <scope>NUCLEOTIDE SEQUENCE [LARGE SCALE GENOMIC DNA]</scope>
    <source>
        <strain evidence="13">T1</strain>
        <tissue evidence="13">Spores</tissue>
    </source>
</reference>
<name>A0ABQ7HYI3_9MICR</name>
<feature type="domain" description="RNA polymerase Rpb2" evidence="10">
    <location>
        <begin position="155"/>
        <end position="340"/>
    </location>
</feature>
<feature type="domain" description="RNA polymerase Rpb2" evidence="9">
    <location>
        <begin position="941"/>
        <end position="1025"/>
    </location>
</feature>
<keyword evidence="14" id="KW-1185">Reference proteome</keyword>
<dbReference type="CDD" id="cd00653">
    <property type="entry name" value="RNA_pol_B_RPB2"/>
    <property type="match status" value="1"/>
</dbReference>
<evidence type="ECO:0000259" key="12">
    <source>
        <dbReference type="Pfam" id="PF04565"/>
    </source>
</evidence>
<dbReference type="Pfam" id="PF04560">
    <property type="entry name" value="RNA_pol_Rpb2_7"/>
    <property type="match status" value="1"/>
</dbReference>
<dbReference type="InterPro" id="IPR007120">
    <property type="entry name" value="DNA-dir_RNAP_su2_dom"/>
</dbReference>
<evidence type="ECO:0000256" key="6">
    <source>
        <dbReference type="RuleBase" id="RU000434"/>
    </source>
</evidence>
<dbReference type="InterPro" id="IPR007641">
    <property type="entry name" value="RNA_pol_Rpb2_7"/>
</dbReference>
<evidence type="ECO:0000313" key="14">
    <source>
        <dbReference type="Proteomes" id="UP001516464"/>
    </source>
</evidence>
<comment type="catalytic activity">
    <reaction evidence="7">
        <text>RNA(n) + a ribonucleoside 5'-triphosphate = RNA(n+1) + diphosphate</text>
        <dbReference type="Rhea" id="RHEA:21248"/>
        <dbReference type="Rhea" id="RHEA-COMP:14527"/>
        <dbReference type="Rhea" id="RHEA-COMP:17342"/>
        <dbReference type="ChEBI" id="CHEBI:33019"/>
        <dbReference type="ChEBI" id="CHEBI:61557"/>
        <dbReference type="ChEBI" id="CHEBI:140395"/>
        <dbReference type="EC" id="2.7.7.6"/>
    </reaction>
</comment>
<evidence type="ECO:0000256" key="1">
    <source>
        <dbReference type="ARBA" id="ARBA00006835"/>
    </source>
</evidence>
<feature type="domain" description="RNA polymerase Rpb2" evidence="12">
    <location>
        <begin position="413"/>
        <end position="476"/>
    </location>
</feature>
<feature type="domain" description="RNA polymerase beta subunit protrusion" evidence="11">
    <location>
        <begin position="6"/>
        <end position="369"/>
    </location>
</feature>
<evidence type="ECO:0000259" key="10">
    <source>
        <dbReference type="Pfam" id="PF04561"/>
    </source>
</evidence>
<evidence type="ECO:0000256" key="3">
    <source>
        <dbReference type="ARBA" id="ARBA00022679"/>
    </source>
</evidence>
<dbReference type="InterPro" id="IPR037034">
    <property type="entry name" value="RNA_pol_Rpb2_2_sf"/>
</dbReference>
<dbReference type="PANTHER" id="PTHR20856">
    <property type="entry name" value="DNA-DIRECTED RNA POLYMERASE I SUBUNIT 2"/>
    <property type="match status" value="1"/>
</dbReference>
<keyword evidence="5 7" id="KW-0804">Transcription</keyword>